<dbReference type="SUPFAM" id="SSF51197">
    <property type="entry name" value="Clavaminate synthase-like"/>
    <property type="match status" value="1"/>
</dbReference>
<dbReference type="RefSeq" id="WP_273928457.1">
    <property type="nucleotide sequence ID" value="NZ_JAQSIO010000008.1"/>
</dbReference>
<dbReference type="InterPro" id="IPR008775">
    <property type="entry name" value="Phytyl_CoA_dOase-like"/>
</dbReference>
<organism evidence="2 3">
    <name type="scientific">Curvibacter microcysteis</name>
    <dbReference type="NCBI Taxonomy" id="3026419"/>
    <lineage>
        <taxon>Bacteria</taxon>
        <taxon>Pseudomonadati</taxon>
        <taxon>Pseudomonadota</taxon>
        <taxon>Betaproteobacteria</taxon>
        <taxon>Burkholderiales</taxon>
        <taxon>Comamonadaceae</taxon>
        <taxon>Curvibacter</taxon>
    </lineage>
</organism>
<dbReference type="GO" id="GO:0051213">
    <property type="term" value="F:dioxygenase activity"/>
    <property type="evidence" value="ECO:0007669"/>
    <property type="project" value="UniProtKB-KW"/>
</dbReference>
<comment type="cofactor">
    <cofactor evidence="1">
        <name>Fe(2+)</name>
        <dbReference type="ChEBI" id="CHEBI:29033"/>
    </cofactor>
</comment>
<keyword evidence="2" id="KW-0223">Dioxygenase</keyword>
<dbReference type="EMBL" id="JAQSIO010000008">
    <property type="protein sequence ID" value="MDD0816576.1"/>
    <property type="molecule type" value="Genomic_DNA"/>
</dbReference>
<proteinExistence type="predicted"/>
<dbReference type="Pfam" id="PF05721">
    <property type="entry name" value="PhyH"/>
    <property type="match status" value="1"/>
</dbReference>
<comment type="caution">
    <text evidence="2">The sequence shown here is derived from an EMBL/GenBank/DDBJ whole genome shotgun (WGS) entry which is preliminary data.</text>
</comment>
<dbReference type="PANTHER" id="PTHR20883">
    <property type="entry name" value="PHYTANOYL-COA DIOXYGENASE DOMAIN CONTAINING 1"/>
    <property type="match status" value="1"/>
</dbReference>
<evidence type="ECO:0000313" key="3">
    <source>
        <dbReference type="Proteomes" id="UP001528672"/>
    </source>
</evidence>
<reference evidence="2 3" key="1">
    <citation type="submission" date="2023-02" db="EMBL/GenBank/DDBJ databases">
        <title>Bacterial whole genome sequence for Curvibacter sp. HBC28.</title>
        <authorList>
            <person name="Le V."/>
            <person name="Ko S.-R."/>
            <person name="Ahn C.-Y."/>
            <person name="Oh H.-M."/>
        </authorList>
    </citation>
    <scope>NUCLEOTIDE SEQUENCE [LARGE SCALE GENOMIC DNA]</scope>
    <source>
        <strain evidence="2 3">HBC28</strain>
    </source>
</reference>
<sequence length="256" mass="28704">MTYSFEQLDRDGYLALGPVTDASTCAALKEEIFDWHQRQSALRPPISAHHWGVHHFVEYPHTQALLASDWLHGFCDPLFHHQPWILHAIGASINPPTGQGAYAHGSQWHRDSPTYRAAGREYIIVMLFLDDFTVANGCTEVAPGTHLHESVPTVEALERQSVHATAPRGSALAFFPDTVHRAGTNTTDQFRVGITMAITRPYLKPLMDYARLLGLDQESRLNPRLAQVLGYNAKVPQSMAEWNAPPEQRFYKRGQG</sequence>
<dbReference type="PANTHER" id="PTHR20883:SF48">
    <property type="entry name" value="ECTOINE DIOXYGENASE"/>
    <property type="match status" value="1"/>
</dbReference>
<accession>A0ABT5MJI6</accession>
<dbReference type="Proteomes" id="UP001528672">
    <property type="component" value="Unassembled WGS sequence"/>
</dbReference>
<keyword evidence="2" id="KW-0560">Oxidoreductase</keyword>
<evidence type="ECO:0000256" key="1">
    <source>
        <dbReference type="ARBA" id="ARBA00001954"/>
    </source>
</evidence>
<gene>
    <name evidence="2" type="ORF">PSQ39_18195</name>
</gene>
<keyword evidence="3" id="KW-1185">Reference proteome</keyword>
<evidence type="ECO:0000313" key="2">
    <source>
        <dbReference type="EMBL" id="MDD0816576.1"/>
    </source>
</evidence>
<name>A0ABT5MJI6_9BURK</name>
<dbReference type="Gene3D" id="2.60.120.620">
    <property type="entry name" value="q2cbj1_9rhob like domain"/>
    <property type="match status" value="1"/>
</dbReference>
<protein>
    <submittedName>
        <fullName evidence="2">Phytanoyl-CoA dioxygenase family protein</fullName>
    </submittedName>
</protein>